<dbReference type="FunFam" id="3.40.50.300:FF:001072">
    <property type="entry name" value="Rab family GTPase"/>
    <property type="match status" value="1"/>
</dbReference>
<evidence type="ECO:0000256" key="2">
    <source>
        <dbReference type="ARBA" id="ARBA00022741"/>
    </source>
</evidence>
<dbReference type="InterPro" id="IPR005225">
    <property type="entry name" value="Small_GTP-bd"/>
</dbReference>
<accession>A0A1U7LMJ5</accession>
<dbReference type="SUPFAM" id="SSF52540">
    <property type="entry name" value="P-loop containing nucleoside triphosphate hydrolases"/>
    <property type="match status" value="1"/>
</dbReference>
<evidence type="ECO:0000313" key="4">
    <source>
        <dbReference type="EMBL" id="OLL23803.1"/>
    </source>
</evidence>
<dbReference type="Gene3D" id="3.40.50.300">
    <property type="entry name" value="P-loop containing nucleotide triphosphate hydrolases"/>
    <property type="match status" value="1"/>
</dbReference>
<evidence type="ECO:0000256" key="1">
    <source>
        <dbReference type="ARBA" id="ARBA00006270"/>
    </source>
</evidence>
<dbReference type="Proteomes" id="UP000186594">
    <property type="component" value="Unassembled WGS sequence"/>
</dbReference>
<keyword evidence="5" id="KW-1185">Reference proteome</keyword>
<name>A0A1U7LMJ5_NEOID</name>
<feature type="non-terminal residue" evidence="4">
    <location>
        <position position="197"/>
    </location>
</feature>
<evidence type="ECO:0000313" key="5">
    <source>
        <dbReference type="Proteomes" id="UP000186594"/>
    </source>
</evidence>
<dbReference type="OrthoDB" id="9989112at2759"/>
<evidence type="ECO:0000256" key="3">
    <source>
        <dbReference type="ARBA" id="ARBA00023134"/>
    </source>
</evidence>
<dbReference type="SMART" id="SM00175">
    <property type="entry name" value="RAB"/>
    <property type="match status" value="1"/>
</dbReference>
<dbReference type="STRING" id="1198029.A0A1U7LMJ5"/>
<keyword evidence="3" id="KW-0342">GTP-binding</keyword>
<dbReference type="NCBIfam" id="TIGR00231">
    <property type="entry name" value="small_GTP"/>
    <property type="match status" value="1"/>
</dbReference>
<dbReference type="PROSITE" id="PS51421">
    <property type="entry name" value="RAS"/>
    <property type="match status" value="1"/>
</dbReference>
<comment type="similarity">
    <text evidence="1">Belongs to the small GTPase superfamily. Rab family.</text>
</comment>
<dbReference type="SMART" id="SM00173">
    <property type="entry name" value="RAS"/>
    <property type="match status" value="1"/>
</dbReference>
<dbReference type="GO" id="GO:0003924">
    <property type="term" value="F:GTPase activity"/>
    <property type="evidence" value="ECO:0007669"/>
    <property type="project" value="InterPro"/>
</dbReference>
<dbReference type="GO" id="GO:0005525">
    <property type="term" value="F:GTP binding"/>
    <property type="evidence" value="ECO:0007669"/>
    <property type="project" value="UniProtKB-KW"/>
</dbReference>
<dbReference type="AlphaFoldDB" id="A0A1U7LMJ5"/>
<dbReference type="CDD" id="cd00154">
    <property type="entry name" value="Rab"/>
    <property type="match status" value="1"/>
</dbReference>
<dbReference type="Pfam" id="PF00071">
    <property type="entry name" value="Ras"/>
    <property type="match status" value="1"/>
</dbReference>
<dbReference type="PRINTS" id="PR00449">
    <property type="entry name" value="RASTRNSFRMNG"/>
</dbReference>
<dbReference type="SMART" id="SM00174">
    <property type="entry name" value="RHO"/>
    <property type="match status" value="1"/>
</dbReference>
<comment type="caution">
    <text evidence="4">The sequence shown here is derived from an EMBL/GenBank/DDBJ whole genome shotgun (WGS) entry which is preliminary data.</text>
</comment>
<dbReference type="OMA" id="FNHLTCW"/>
<dbReference type="EMBL" id="LXFE01001218">
    <property type="protein sequence ID" value="OLL23803.1"/>
    <property type="molecule type" value="Genomic_DNA"/>
</dbReference>
<dbReference type="InterPro" id="IPR001806">
    <property type="entry name" value="Small_GTPase"/>
</dbReference>
<dbReference type="PROSITE" id="PS51419">
    <property type="entry name" value="RAB"/>
    <property type="match status" value="1"/>
</dbReference>
<organism evidence="4 5">
    <name type="scientific">Neolecta irregularis (strain DAH-3)</name>
    <dbReference type="NCBI Taxonomy" id="1198029"/>
    <lineage>
        <taxon>Eukaryota</taxon>
        <taxon>Fungi</taxon>
        <taxon>Dikarya</taxon>
        <taxon>Ascomycota</taxon>
        <taxon>Taphrinomycotina</taxon>
        <taxon>Neolectales</taxon>
        <taxon>Neolectaceae</taxon>
        <taxon>Neolecta</taxon>
    </lineage>
</organism>
<dbReference type="GO" id="GO:0007033">
    <property type="term" value="P:vacuole organization"/>
    <property type="evidence" value="ECO:0007669"/>
    <property type="project" value="EnsemblFungi"/>
</dbReference>
<reference evidence="4 5" key="1">
    <citation type="submission" date="2016-04" db="EMBL/GenBank/DDBJ databases">
        <title>Evolutionary innovation and constraint leading to complex multicellularity in the Ascomycota.</title>
        <authorList>
            <person name="Cisse O."/>
            <person name="Nguyen A."/>
            <person name="Hewitt D.A."/>
            <person name="Jedd G."/>
            <person name="Stajich J.E."/>
        </authorList>
    </citation>
    <scope>NUCLEOTIDE SEQUENCE [LARGE SCALE GENOMIC DNA]</scope>
    <source>
        <strain evidence="4 5">DAH-3</strain>
    </source>
</reference>
<keyword evidence="2" id="KW-0547">Nucleotide-binding</keyword>
<sequence length="197" mass="21897">MHLRKRSQSSLTVASQELSTYYDLLIKLIIIGPASSGKSSLLHRFVQDEWQTITSHTVGVELSGRILSLHGTRVKLQIWDTAGQERFRSVTRSFYRGAAGAILVYDITSAPTFADLYSWLTDARALASANLSVLLVGNKADLSSEREVRIDEAGRWAERHKLSYLETSALTGDNVEEIFARIARMVIAKIELGTQLS</sequence>
<proteinExistence type="inferred from homology"/>
<dbReference type="InterPro" id="IPR050209">
    <property type="entry name" value="Rab_GTPases_membrane_traffic"/>
</dbReference>
<dbReference type="PANTHER" id="PTHR47979">
    <property type="entry name" value="DRAB11-RELATED"/>
    <property type="match status" value="1"/>
</dbReference>
<dbReference type="InterPro" id="IPR027417">
    <property type="entry name" value="P-loop_NTPase"/>
</dbReference>
<dbReference type="SMART" id="SM00176">
    <property type="entry name" value="RAN"/>
    <property type="match status" value="1"/>
</dbReference>
<protein>
    <submittedName>
        <fullName evidence="4">Ras-related protein Rab-4B</fullName>
    </submittedName>
</protein>
<gene>
    <name evidence="4" type="ORF">NEOLI_004946</name>
</gene>